<keyword evidence="5" id="KW-0227">DNA damage</keyword>
<keyword evidence="3" id="KW-0540">Nuclease</keyword>
<dbReference type="GO" id="GO:0004518">
    <property type="term" value="F:nuclease activity"/>
    <property type="evidence" value="ECO:0007669"/>
    <property type="project" value="UniProtKB-KW"/>
</dbReference>
<evidence type="ECO:0000259" key="10">
    <source>
        <dbReference type="Pfam" id="PF03372"/>
    </source>
</evidence>
<proteinExistence type="predicted"/>
<dbReference type="PANTHER" id="PTHR15822">
    <property type="entry name" value="TRAF AND TNF RECEPTOR-ASSOCIATED PROTEIN"/>
    <property type="match status" value="1"/>
</dbReference>
<feature type="transmembrane region" description="Helical" evidence="9">
    <location>
        <begin position="91"/>
        <end position="111"/>
    </location>
</feature>
<dbReference type="InParanoid" id="S0ESC1"/>
<evidence type="ECO:0000256" key="9">
    <source>
        <dbReference type="SAM" id="Phobius"/>
    </source>
</evidence>
<dbReference type="RefSeq" id="WP_016481603.1">
    <property type="nucleotide sequence ID" value="NC_021487.1"/>
</dbReference>
<protein>
    <submittedName>
        <fullName evidence="11">Metal-dependent hydrolase</fullName>
    </submittedName>
</protein>
<dbReference type="PANTHER" id="PTHR15822:SF4">
    <property type="entry name" value="TYROSYL-DNA PHOSPHODIESTERASE 2"/>
    <property type="match status" value="1"/>
</dbReference>
<dbReference type="InterPro" id="IPR005135">
    <property type="entry name" value="Endo/exonuclease/phosphatase"/>
</dbReference>
<comment type="cofactor">
    <cofactor evidence="2">
        <name>Mg(2+)</name>
        <dbReference type="ChEBI" id="CHEBI:18420"/>
    </cofactor>
</comment>
<keyword evidence="9" id="KW-0472">Membrane</keyword>
<feature type="transmembrane region" description="Helical" evidence="9">
    <location>
        <begin position="58"/>
        <end position="79"/>
    </location>
</feature>
<comment type="cofactor">
    <cofactor evidence="1">
        <name>Mn(2+)</name>
        <dbReference type="ChEBI" id="CHEBI:29035"/>
    </cofactor>
</comment>
<keyword evidence="9" id="KW-1133">Transmembrane helix</keyword>
<keyword evidence="9" id="KW-0812">Transmembrane</keyword>
<evidence type="ECO:0000256" key="4">
    <source>
        <dbReference type="ARBA" id="ARBA00022723"/>
    </source>
</evidence>
<evidence type="ECO:0000256" key="3">
    <source>
        <dbReference type="ARBA" id="ARBA00022722"/>
    </source>
</evidence>
<evidence type="ECO:0000313" key="12">
    <source>
        <dbReference type="Proteomes" id="UP000014227"/>
    </source>
</evidence>
<dbReference type="SUPFAM" id="SSF56219">
    <property type="entry name" value="DNase I-like"/>
    <property type="match status" value="1"/>
</dbReference>
<dbReference type="EMBL" id="HF951689">
    <property type="protein sequence ID" value="CCW34039.1"/>
    <property type="molecule type" value="Genomic_DNA"/>
</dbReference>
<dbReference type="KEGG" id="ccz:CCALI_00202"/>
<dbReference type="GO" id="GO:0016787">
    <property type="term" value="F:hydrolase activity"/>
    <property type="evidence" value="ECO:0007669"/>
    <property type="project" value="UniProtKB-KW"/>
</dbReference>
<evidence type="ECO:0000256" key="6">
    <source>
        <dbReference type="ARBA" id="ARBA00022801"/>
    </source>
</evidence>
<dbReference type="eggNOG" id="COG3021">
    <property type="taxonomic scope" value="Bacteria"/>
</dbReference>
<dbReference type="GO" id="GO:0006281">
    <property type="term" value="P:DNA repair"/>
    <property type="evidence" value="ECO:0007669"/>
    <property type="project" value="UniProtKB-KW"/>
</dbReference>
<evidence type="ECO:0000313" key="11">
    <source>
        <dbReference type="EMBL" id="CCW34039.1"/>
    </source>
</evidence>
<dbReference type="Gene3D" id="3.60.10.10">
    <property type="entry name" value="Endonuclease/exonuclease/phosphatase"/>
    <property type="match status" value="1"/>
</dbReference>
<dbReference type="AlphaFoldDB" id="S0ESC1"/>
<dbReference type="InterPro" id="IPR036691">
    <property type="entry name" value="Endo/exonu/phosph_ase_sf"/>
</dbReference>
<accession>S0ESC1</accession>
<gene>
    <name evidence="11" type="ORF">CCALI_00202</name>
</gene>
<dbReference type="OrthoDB" id="209281at2"/>
<feature type="transmembrane region" description="Helical" evidence="9">
    <location>
        <begin position="31"/>
        <end position="52"/>
    </location>
</feature>
<evidence type="ECO:0000256" key="1">
    <source>
        <dbReference type="ARBA" id="ARBA00001936"/>
    </source>
</evidence>
<dbReference type="Pfam" id="PF03372">
    <property type="entry name" value="Exo_endo_phos"/>
    <property type="match status" value="1"/>
</dbReference>
<dbReference type="Proteomes" id="UP000014227">
    <property type="component" value="Chromosome I"/>
</dbReference>
<feature type="domain" description="Endonuclease/exonuclease/phosphatase" evidence="10">
    <location>
        <begin position="124"/>
        <end position="340"/>
    </location>
</feature>
<evidence type="ECO:0000256" key="5">
    <source>
        <dbReference type="ARBA" id="ARBA00022763"/>
    </source>
</evidence>
<reference evidence="12" key="1">
    <citation type="submission" date="2013-03" db="EMBL/GenBank/DDBJ databases">
        <title>Genome sequence of Chthonomonas calidirosea, the first sequenced genome from the Armatimonadetes phylum (formally candidate division OP10).</title>
        <authorList>
            <person name="Lee K.C.Y."/>
            <person name="Morgan X.C."/>
            <person name="Dunfield P.F."/>
            <person name="Tamas I."/>
            <person name="Houghton K.M."/>
            <person name="Vyssotski M."/>
            <person name="Ryan J.L.J."/>
            <person name="Lagutin K."/>
            <person name="McDonald I.R."/>
            <person name="Stott M.B."/>
        </authorList>
    </citation>
    <scope>NUCLEOTIDE SEQUENCE [LARGE SCALE GENOMIC DNA]</scope>
    <source>
        <strain evidence="12">DSM 23976 / ICMP 18418 / T49</strain>
    </source>
</reference>
<keyword evidence="12" id="KW-1185">Reference proteome</keyword>
<organism evidence="11 12">
    <name type="scientific">Chthonomonas calidirosea (strain DSM 23976 / ICMP 18418 / T49)</name>
    <dbReference type="NCBI Taxonomy" id="1303518"/>
    <lineage>
        <taxon>Bacteria</taxon>
        <taxon>Bacillati</taxon>
        <taxon>Armatimonadota</taxon>
        <taxon>Chthonomonadia</taxon>
        <taxon>Chthonomonadales</taxon>
        <taxon>Chthonomonadaceae</taxon>
        <taxon>Chthonomonas</taxon>
    </lineage>
</organism>
<keyword evidence="6 11" id="KW-0378">Hydrolase</keyword>
<keyword evidence="8" id="KW-0234">DNA repair</keyword>
<dbReference type="InterPro" id="IPR051547">
    <property type="entry name" value="TDP2-like"/>
</dbReference>
<dbReference type="HOGENOM" id="CLU_069581_0_0_0"/>
<sequence length="351" mass="39736">MAIPARPVEWRSYPSAHSQPRIRARRWRRRLTILALLQFLFPALATLLQLYGPERTTFGIVVLYLPSWIWGLPALILLLPMLRYAPRKLGLPIISLLWVAGPLMGFCWHTSISPSHSIPTLRIMTYNVKWGRRNPQAIAETIRRFHPDVLVMQDSANILNSPVQGALHGYYTKTLYQCSVASRYPILNARSLSLSPGDPNYHAMQFQIRFDKHLVTIFSVHLLSPRWALLDLIKGHTDVLQEDARHRLAQATGLLKLLPSQEPTIVAGDFNSPPASLVCRILEREGRLQDAFSKAGRGYGYTYGQYLLPPFPFLRIDHIFTSPQWQIYNCQTGDGVGSDHCPVVADLALVS</sequence>
<evidence type="ECO:0000256" key="2">
    <source>
        <dbReference type="ARBA" id="ARBA00001946"/>
    </source>
</evidence>
<dbReference type="PATRIC" id="fig|1303518.3.peg.202"/>
<dbReference type="STRING" id="454171.CP488_00955"/>
<dbReference type="GO" id="GO:0046872">
    <property type="term" value="F:metal ion binding"/>
    <property type="evidence" value="ECO:0007669"/>
    <property type="project" value="UniProtKB-KW"/>
</dbReference>
<name>S0ESC1_CHTCT</name>
<keyword evidence="4" id="KW-0479">Metal-binding</keyword>
<keyword evidence="7" id="KW-0460">Magnesium</keyword>
<evidence type="ECO:0000256" key="7">
    <source>
        <dbReference type="ARBA" id="ARBA00022842"/>
    </source>
</evidence>
<evidence type="ECO:0000256" key="8">
    <source>
        <dbReference type="ARBA" id="ARBA00023204"/>
    </source>
</evidence>